<sequence length="368" mass="39238">MANIIIVGAGIAGLSTAWALAKAGHGVSIVEQGPIPNPLAASGDHHRIIRRAYGAATGYGRLITEAYDAWDELWADLGESHLDPRGFVCVSRETGDEAEQFRNGLVAGGYPIDLLTAGEAAARWPFLEPGTFRYAFFSPEGGALHCRKIAAGLANWLRNNGVNIYENSKVVAVDEGLGEIALESGETMRADKIIVAAGAWVLKLFPRLGSDLKTYRTALAYVEPPADLKAVWEAAPVILDVGGKTDGYIVPPSGRAGMKFGSGLHKVPTSDADWNRLPVEGEGEAIRNLFQPPIARIGEYTVTEVVTCAYTFTADERFLANETGKCLIVSACSGHGYKFGAAVGRRVARAVANGDADGLKRWLRAEAV</sequence>
<dbReference type="InterPro" id="IPR045170">
    <property type="entry name" value="MTOX"/>
</dbReference>
<dbReference type="GO" id="GO:0008115">
    <property type="term" value="F:sarcosine oxidase activity"/>
    <property type="evidence" value="ECO:0007669"/>
    <property type="project" value="TreeGrafter"/>
</dbReference>
<evidence type="ECO:0000259" key="5">
    <source>
        <dbReference type="Pfam" id="PF01266"/>
    </source>
</evidence>
<gene>
    <name evidence="6" type="ORF">ABVK50_14355</name>
</gene>
<feature type="domain" description="FAD dependent oxidoreductase" evidence="5">
    <location>
        <begin position="4"/>
        <end position="349"/>
    </location>
</feature>
<reference evidence="6" key="1">
    <citation type="submission" date="2024-06" db="EMBL/GenBank/DDBJ databases">
        <title>Mesorhizobium karijinii sp. nov., a symbiont of the iconic Swainsona formosa from arid Australia.</title>
        <authorList>
            <person name="Hill Y.J."/>
            <person name="Watkin E.L.J."/>
            <person name="O'Hara G.W."/>
            <person name="Terpolilli J."/>
            <person name="Tye M.L."/>
            <person name="Kohlmeier M.G."/>
        </authorList>
    </citation>
    <scope>NUCLEOTIDE SEQUENCE</scope>
    <source>
        <strain evidence="6">WSM2240</strain>
    </source>
</reference>
<organism evidence="6">
    <name type="scientific">Mesorhizobium sp. WSM2240</name>
    <dbReference type="NCBI Taxonomy" id="3228851"/>
    <lineage>
        <taxon>Bacteria</taxon>
        <taxon>Pseudomonadati</taxon>
        <taxon>Pseudomonadota</taxon>
        <taxon>Alphaproteobacteria</taxon>
        <taxon>Hyphomicrobiales</taxon>
        <taxon>Phyllobacteriaceae</taxon>
        <taxon>Mesorhizobium</taxon>
    </lineage>
</organism>
<name>A0AAU8CI11_9HYPH</name>
<dbReference type="EMBL" id="CP159253">
    <property type="protein sequence ID" value="XCG46508.1"/>
    <property type="molecule type" value="Genomic_DNA"/>
</dbReference>
<dbReference type="GO" id="GO:0050660">
    <property type="term" value="F:flavin adenine dinucleotide binding"/>
    <property type="evidence" value="ECO:0007669"/>
    <property type="project" value="InterPro"/>
</dbReference>
<dbReference type="EC" id="1.-.-.-" evidence="6"/>
<proteinExistence type="predicted"/>
<dbReference type="Gene3D" id="3.50.50.60">
    <property type="entry name" value="FAD/NAD(P)-binding domain"/>
    <property type="match status" value="1"/>
</dbReference>
<keyword evidence="2" id="KW-0285">Flavoprotein</keyword>
<dbReference type="PANTHER" id="PTHR10961">
    <property type="entry name" value="PEROXISOMAL SARCOSINE OXIDASE"/>
    <property type="match status" value="1"/>
</dbReference>
<evidence type="ECO:0000256" key="4">
    <source>
        <dbReference type="ARBA" id="ARBA00023002"/>
    </source>
</evidence>
<evidence type="ECO:0000256" key="3">
    <source>
        <dbReference type="ARBA" id="ARBA00022827"/>
    </source>
</evidence>
<dbReference type="RefSeq" id="WP_353640922.1">
    <property type="nucleotide sequence ID" value="NZ_CP159253.1"/>
</dbReference>
<protein>
    <submittedName>
        <fullName evidence="6">FAD-binding oxidoreductase</fullName>
        <ecNumber evidence="6">1.-.-.-</ecNumber>
    </submittedName>
</protein>
<dbReference type="Gene3D" id="3.30.9.10">
    <property type="entry name" value="D-Amino Acid Oxidase, subunit A, domain 2"/>
    <property type="match status" value="1"/>
</dbReference>
<evidence type="ECO:0000256" key="1">
    <source>
        <dbReference type="ARBA" id="ARBA00001974"/>
    </source>
</evidence>
<keyword evidence="4 6" id="KW-0560">Oxidoreductase</keyword>
<dbReference type="AlphaFoldDB" id="A0AAU8CI11"/>
<evidence type="ECO:0000256" key="2">
    <source>
        <dbReference type="ARBA" id="ARBA00022630"/>
    </source>
</evidence>
<dbReference type="Pfam" id="PF01266">
    <property type="entry name" value="DAO"/>
    <property type="match status" value="1"/>
</dbReference>
<dbReference type="PANTHER" id="PTHR10961:SF46">
    <property type="entry name" value="PEROXISOMAL SARCOSINE OXIDASE"/>
    <property type="match status" value="1"/>
</dbReference>
<dbReference type="InterPro" id="IPR006076">
    <property type="entry name" value="FAD-dep_OxRdtase"/>
</dbReference>
<dbReference type="InterPro" id="IPR036188">
    <property type="entry name" value="FAD/NAD-bd_sf"/>
</dbReference>
<accession>A0AAU8CI11</accession>
<evidence type="ECO:0000313" key="6">
    <source>
        <dbReference type="EMBL" id="XCG46508.1"/>
    </source>
</evidence>
<keyword evidence="3" id="KW-0274">FAD</keyword>
<comment type="cofactor">
    <cofactor evidence="1">
        <name>FAD</name>
        <dbReference type="ChEBI" id="CHEBI:57692"/>
    </cofactor>
</comment>
<dbReference type="SUPFAM" id="SSF51905">
    <property type="entry name" value="FAD/NAD(P)-binding domain"/>
    <property type="match status" value="1"/>
</dbReference>